<dbReference type="CDD" id="cd19953">
    <property type="entry name" value="PDS5"/>
    <property type="match status" value="1"/>
</dbReference>
<reference evidence="8" key="1">
    <citation type="submission" date="2020-07" db="EMBL/GenBank/DDBJ databases">
        <title>A long reads based de novo assembly of the rainbow trout Arlee double haploid line genome.</title>
        <authorList>
            <person name="Gao G."/>
            <person name="Palti Y."/>
        </authorList>
    </citation>
    <scope>NUCLEOTIDE SEQUENCE [LARGE SCALE GENOMIC DNA]</scope>
</reference>
<keyword evidence="7" id="KW-0812">Transmembrane</keyword>
<dbReference type="GO" id="GO:0006281">
    <property type="term" value="P:DNA repair"/>
    <property type="evidence" value="ECO:0007669"/>
    <property type="project" value="TreeGrafter"/>
</dbReference>
<reference evidence="8" key="3">
    <citation type="submission" date="2025-09" db="UniProtKB">
        <authorList>
            <consortium name="Ensembl"/>
        </authorList>
    </citation>
    <scope>IDENTIFICATION</scope>
</reference>
<dbReference type="PANTHER" id="PTHR12663">
    <property type="entry name" value="ANDROGEN INDUCED INHIBITOR OF PROLIFERATION AS3 / PDS5-RELATED"/>
    <property type="match status" value="1"/>
</dbReference>
<dbReference type="FunFam" id="1.25.10.10:FF:000102">
    <property type="entry name" value="Sister chromatid cohesion protein PDS5 homolog A"/>
    <property type="match status" value="1"/>
</dbReference>
<keyword evidence="4" id="KW-0498">Mitosis</keyword>
<dbReference type="InterPro" id="IPR039776">
    <property type="entry name" value="Pds5"/>
</dbReference>
<protein>
    <submittedName>
        <fullName evidence="8">PDS5 cohesin associated factor A</fullName>
    </submittedName>
</protein>
<keyword evidence="7" id="KW-1133">Transmembrane helix</keyword>
<evidence type="ECO:0000313" key="8">
    <source>
        <dbReference type="Ensembl" id="ENSOMYP00000114644.1"/>
    </source>
</evidence>
<dbReference type="GO" id="GO:0051301">
    <property type="term" value="P:cell division"/>
    <property type="evidence" value="ECO:0007669"/>
    <property type="project" value="UniProtKB-KW"/>
</dbReference>
<name>A0A8K9UUA2_ONCMY</name>
<dbReference type="Gene3D" id="1.25.10.10">
    <property type="entry name" value="Leucine-rich Repeat Variant"/>
    <property type="match status" value="2"/>
</dbReference>
<dbReference type="SUPFAM" id="SSF48371">
    <property type="entry name" value="ARM repeat"/>
    <property type="match status" value="1"/>
</dbReference>
<evidence type="ECO:0000256" key="3">
    <source>
        <dbReference type="ARBA" id="ARBA00022737"/>
    </source>
</evidence>
<organism evidence="8 9">
    <name type="scientific">Oncorhynchus mykiss</name>
    <name type="common">Rainbow trout</name>
    <name type="synonym">Salmo gairdneri</name>
    <dbReference type="NCBI Taxonomy" id="8022"/>
    <lineage>
        <taxon>Eukaryota</taxon>
        <taxon>Metazoa</taxon>
        <taxon>Chordata</taxon>
        <taxon>Craniata</taxon>
        <taxon>Vertebrata</taxon>
        <taxon>Euteleostomi</taxon>
        <taxon>Actinopterygii</taxon>
        <taxon>Neopterygii</taxon>
        <taxon>Teleostei</taxon>
        <taxon>Protacanthopterygii</taxon>
        <taxon>Salmoniformes</taxon>
        <taxon>Salmonidae</taxon>
        <taxon>Salmoninae</taxon>
        <taxon>Oncorhynchus</taxon>
    </lineage>
</organism>
<dbReference type="AlphaFoldDB" id="A0A8K9UUA2"/>
<keyword evidence="7" id="KW-0472">Membrane</keyword>
<evidence type="ECO:0000313" key="9">
    <source>
        <dbReference type="Proteomes" id="UP000694395"/>
    </source>
</evidence>
<evidence type="ECO:0000256" key="4">
    <source>
        <dbReference type="ARBA" id="ARBA00022776"/>
    </source>
</evidence>
<dbReference type="GO" id="GO:0005634">
    <property type="term" value="C:nucleus"/>
    <property type="evidence" value="ECO:0007669"/>
    <property type="project" value="UniProtKB-SubCell"/>
</dbReference>
<keyword evidence="3" id="KW-0677">Repeat</keyword>
<dbReference type="Proteomes" id="UP000694395">
    <property type="component" value="Chromosome 10"/>
</dbReference>
<dbReference type="Ensembl" id="ENSOMYT00000125913.1">
    <property type="protein sequence ID" value="ENSOMYP00000114644.1"/>
    <property type="gene ID" value="ENSOMYG00000060561.1"/>
</dbReference>
<evidence type="ECO:0000256" key="5">
    <source>
        <dbReference type="ARBA" id="ARBA00023242"/>
    </source>
</evidence>
<evidence type="ECO:0000256" key="7">
    <source>
        <dbReference type="SAM" id="Phobius"/>
    </source>
</evidence>
<dbReference type="GO" id="GO:0000785">
    <property type="term" value="C:chromatin"/>
    <property type="evidence" value="ECO:0007669"/>
    <property type="project" value="TreeGrafter"/>
</dbReference>
<reference evidence="8" key="2">
    <citation type="submission" date="2025-08" db="UniProtKB">
        <authorList>
            <consortium name="Ensembl"/>
        </authorList>
    </citation>
    <scope>IDENTIFICATION</scope>
</reference>
<evidence type="ECO:0000256" key="6">
    <source>
        <dbReference type="ARBA" id="ARBA00023306"/>
    </source>
</evidence>
<dbReference type="InterPro" id="IPR016024">
    <property type="entry name" value="ARM-type_fold"/>
</dbReference>
<feature type="transmembrane region" description="Helical" evidence="7">
    <location>
        <begin position="1041"/>
        <end position="1058"/>
    </location>
</feature>
<keyword evidence="2" id="KW-0132">Cell division</keyword>
<feature type="transmembrane region" description="Helical" evidence="7">
    <location>
        <begin position="1065"/>
        <end position="1087"/>
    </location>
</feature>
<dbReference type="GeneTree" id="ENSGT00940000155155"/>
<comment type="subcellular location">
    <subcellularLocation>
        <location evidence="1">Nucleus</location>
    </subcellularLocation>
</comment>
<sequence length="1089" mass="124899">MEFPQQQKPAGDSKITYPPGVKEITEKISNDEVVKRLKMVVKTYMDMDQDSEEEKQQYLNLALHLASEFFLRNPNKDVRLLVACCLADIFRIYAPEAPYTSHDKLKDIFLFITRQLKGLEDTKSPQFNRYFYLLENLAWVKSYNICFELEDCNDIFIQLFKTLFSVINNSHNQKVQMHMLDLMSSIIMEGDGVTQELLDTILINLIPAHKNLNKQAYDLAKTLLKRTVQTIETCIANFFNQVLVMGKSSVSDLSEHVFDLIQELFSIDPLLLTSVMPQLEFKLKSNDGEERLAVVRLLAKLFGAKDSELATQNRPLWQCFLGRFNDIHVPVRLESVKFASHCLMNHPDLARDLTEFLKVRSHDPEEAIRHDVIVTIINAGKKDLNLVNDQLLGFVRERTLDKRWRVRKEAMMGLAQLFKKYCLHHEAGKEQAQKISWIKDKLLHIYYQNSIDDKLLVEKIFAQYMVPHSLDTEEKMKCLYYLYACLDTNAVKALNEMWKCQNMLRGLVRELLDLHKLPAVKNLPDAGKAQDFMKRFNQVLGEDEKLRVQLDTLISPTCSCKQAELCVREITRKLTFPKQPTNPFLEMVKFLLERIAPVHIDSEAISALVKLLNKSIEGTADDDEEGVTPDTAIRSGLELLKVLSFTHPTAFHSAETYESLLQCLKMEDDKVAEAAIQIFRNTGQKIETELQQIRSTLIPVLHQKAKRGTPHQAKQAVHCIHAIFCNKEVQLAQIFEVQAIKLLVRWLLGMKNNQSKSANSTLRLLSAMLVSEGDLTEQKKISKSDMSRLRLAAGGAIMKLAQEPVYHDIITPEQFQLCGLVINDECYQVRQIFAQKLHLALVKLLLPLEYLAVFSLCAKDPVKERRAHARQCLLKNISIRREFINNNPLAHDKMMSLLPEYVVPYMIHLLAHDPDFTKPQDFEQLRDLKECLWFMLEVLMVQNENNSHAFLRKMVENIKQTKDAQCPDDPKANEKLYIVCDVALFVIVNKSTACHLESPKDPVLPSKFYTPPDKDLINDKEYLSSEARTVLLTGKVRNSPVIIPVIVPVIIPVIVPVYSTCYSTCYITCYNTCIVPVIIPVIVPVLYLL</sequence>
<dbReference type="InterPro" id="IPR011989">
    <property type="entry name" value="ARM-like"/>
</dbReference>
<evidence type="ECO:0000256" key="1">
    <source>
        <dbReference type="ARBA" id="ARBA00004123"/>
    </source>
</evidence>
<dbReference type="Pfam" id="PF20168">
    <property type="entry name" value="PDS5"/>
    <property type="match status" value="2"/>
</dbReference>
<dbReference type="GO" id="GO:0007064">
    <property type="term" value="P:mitotic sister chromatid cohesion"/>
    <property type="evidence" value="ECO:0007669"/>
    <property type="project" value="InterPro"/>
</dbReference>
<dbReference type="FunFam" id="1.25.10.10:FF:000064">
    <property type="entry name" value="Sister chromatid cohesion protein PDS5 homolog A"/>
    <property type="match status" value="1"/>
</dbReference>
<dbReference type="PANTHER" id="PTHR12663:SF2">
    <property type="entry name" value="SISTER CHROMATID COHESION PROTEIN PDS5 HOMOLOG A"/>
    <property type="match status" value="1"/>
</dbReference>
<keyword evidence="9" id="KW-1185">Reference proteome</keyword>
<proteinExistence type="predicted"/>
<keyword evidence="6" id="KW-0131">Cell cycle</keyword>
<accession>A0A8K9UUA2</accession>
<evidence type="ECO:0000256" key="2">
    <source>
        <dbReference type="ARBA" id="ARBA00022618"/>
    </source>
</evidence>
<keyword evidence="5" id="KW-0539">Nucleus</keyword>